<dbReference type="Gene3D" id="3.60.15.10">
    <property type="entry name" value="Ribonuclease Z/Hydroxyacylglutathione hydrolase-like"/>
    <property type="match status" value="2"/>
</dbReference>
<dbReference type="Pfam" id="PF13691">
    <property type="entry name" value="Lactamase_B_4"/>
    <property type="match status" value="1"/>
</dbReference>
<feature type="compositionally biased region" description="Low complexity" evidence="11">
    <location>
        <begin position="824"/>
        <end position="841"/>
    </location>
</feature>
<sequence length="969" mass="106332">MKWSVQIVRPSTHNVESTSVLVHFPSGRYLFNCSEGTQRLSFENRVRVSKLTAVFLTRVDWSSMGGLPGMLLTLADTGAKNLTISGGPNLTHALAATRHFILRNEMGIRVSEMRDGDVAAVYKDENLKVTPVHIYPDNYKATDEERGVDESEEAKTRQMLVARAFGTQKPQQTAADKKKNKRRQGEQQQQKKRGYYNESCDGAVIEKRLQELESQQLDRQKERAGNETSSSMKKRARSPEQGGRPVQAADMALPKTTPTPASICYIAEGPEVPGKFDVQAAKALGLKQGPLYGKLTRGESVTAPDGTVIHPSQCVGPARLSGILIIIDCPTPAYINSVTSNSKFAPYMETSGQSDPELRKRLLLVIHSLGPGVAQDKQYKAWAAQFPSHVRHMVSAPEYVPDENPFQRHLRVHAAMTAIDPATYVLPQSSKTPDLPVKSFLDSNNAIVPSSLMSFDFEPKPQLDCSKVQPALSPEEMLEQAQAKIQGEQQSATNGSNGSCNVTTASAVTVTNCNSDELIVCPIGTGSSVPSIYRNVSANIISVNGYGGIVLDCGESTVSLLKRFLGYPKRNIHNTRINLSYTEFVSSLKLLYISHMHADHHLGAILLLHEWNELTKNLQARPRLTIVAPARFMSWILDFSGVQTLGLDRIDFVSCHNIRITHDQDAGPFQAKGGNQAGTNAKVDKIMSDLGLTDIRTCSVIHCPWAYGLSLTHKSGWKLVYSGDTRPCSNLVTLGRLGNKFPTVLLHEATHSDDLIKDAIAKRHTTVSEAVAMALGMGAENLLMTHFSQRCLSLPRWNLATVQQHSLPRYGNLSQFSSNQASASASSADAGSDASMATAASESDDEDIPEDDLEDEPVALDDVNDAEEALMRELSEPASEDEDDGNVSDQSQGTLDCLNIASAFDMSAYSPSDMVRYRYNTRRLRKVLREEIRLFIEEEKDASSKDEDEPDDKAKSAKDKKKQGGKPKN</sequence>
<dbReference type="EMBL" id="JANBOJ010000022">
    <property type="protein sequence ID" value="KAJ1724748.1"/>
    <property type="molecule type" value="Genomic_DNA"/>
</dbReference>
<dbReference type="Proteomes" id="UP001149813">
    <property type="component" value="Unassembled WGS sequence"/>
</dbReference>
<feature type="domain" description="tRNase Z endonuclease" evidence="13">
    <location>
        <begin position="7"/>
        <end position="66"/>
    </location>
</feature>
<feature type="region of interest" description="Disordered" evidence="11">
    <location>
        <begin position="215"/>
        <end position="254"/>
    </location>
</feature>
<evidence type="ECO:0000256" key="10">
    <source>
        <dbReference type="ARBA" id="ARBA00022833"/>
    </source>
</evidence>
<keyword evidence="15" id="KW-1185">Reference proteome</keyword>
<evidence type="ECO:0000313" key="14">
    <source>
        <dbReference type="EMBL" id="KAJ1724748.1"/>
    </source>
</evidence>
<evidence type="ECO:0000256" key="4">
    <source>
        <dbReference type="ARBA" id="ARBA00012477"/>
    </source>
</evidence>
<dbReference type="AlphaFoldDB" id="A0A9W7Y6A8"/>
<dbReference type="GO" id="GO:0005739">
    <property type="term" value="C:mitochondrion"/>
    <property type="evidence" value="ECO:0007669"/>
    <property type="project" value="TreeGrafter"/>
</dbReference>
<dbReference type="GO" id="GO:1990180">
    <property type="term" value="P:mitochondrial tRNA 3'-end processing"/>
    <property type="evidence" value="ECO:0007669"/>
    <property type="project" value="TreeGrafter"/>
</dbReference>
<evidence type="ECO:0000256" key="5">
    <source>
        <dbReference type="ARBA" id="ARBA00022694"/>
    </source>
</evidence>
<evidence type="ECO:0000256" key="8">
    <source>
        <dbReference type="ARBA" id="ARBA00022759"/>
    </source>
</evidence>
<feature type="region of interest" description="Disordered" evidence="11">
    <location>
        <begin position="162"/>
        <end position="199"/>
    </location>
</feature>
<comment type="caution">
    <text evidence="14">The sequence shown here is derived from an EMBL/GenBank/DDBJ whole genome shotgun (WGS) entry which is preliminary data.</text>
</comment>
<dbReference type="EC" id="3.1.26.11" evidence="4"/>
<dbReference type="InterPro" id="IPR036866">
    <property type="entry name" value="RibonucZ/Hydroxyglut_hydro"/>
</dbReference>
<dbReference type="GO" id="GO:0042781">
    <property type="term" value="F:3'-tRNA processing endoribonuclease activity"/>
    <property type="evidence" value="ECO:0007669"/>
    <property type="project" value="UniProtKB-EC"/>
</dbReference>
<proteinExistence type="inferred from homology"/>
<evidence type="ECO:0000256" key="2">
    <source>
        <dbReference type="ARBA" id="ARBA00001947"/>
    </source>
</evidence>
<evidence type="ECO:0000256" key="6">
    <source>
        <dbReference type="ARBA" id="ARBA00022722"/>
    </source>
</evidence>
<feature type="region of interest" description="Disordered" evidence="11">
    <location>
        <begin position="936"/>
        <end position="969"/>
    </location>
</feature>
<gene>
    <name evidence="14" type="ORF">LPJ53_001031</name>
</gene>
<dbReference type="InterPro" id="IPR047151">
    <property type="entry name" value="RNZ2-like"/>
</dbReference>
<keyword evidence="7" id="KW-0479">Metal-binding</keyword>
<evidence type="ECO:0000256" key="3">
    <source>
        <dbReference type="ARBA" id="ARBA00007823"/>
    </source>
</evidence>
<evidence type="ECO:0000256" key="11">
    <source>
        <dbReference type="SAM" id="MobiDB-lite"/>
    </source>
</evidence>
<keyword evidence="10" id="KW-0862">Zinc</keyword>
<dbReference type="CDD" id="cd07718">
    <property type="entry name" value="RNaseZ_ELAC1_ELAC2-C-term-like_MBL-fold"/>
    <property type="match status" value="1"/>
</dbReference>
<name>A0A9W7Y6A8_9FUNG</name>
<dbReference type="PANTHER" id="PTHR12553">
    <property type="entry name" value="ZINC PHOSPHODIESTERASE ELAC PROTEIN 2"/>
    <property type="match status" value="1"/>
</dbReference>
<dbReference type="InterPro" id="IPR001279">
    <property type="entry name" value="Metallo-B-lactamas"/>
</dbReference>
<dbReference type="PANTHER" id="PTHR12553:SF49">
    <property type="entry name" value="ZINC PHOSPHODIESTERASE ELAC PROTEIN 2"/>
    <property type="match status" value="1"/>
</dbReference>
<feature type="compositionally biased region" description="Basic and acidic residues" evidence="11">
    <location>
        <begin position="215"/>
        <end position="225"/>
    </location>
</feature>
<reference evidence="14" key="1">
    <citation type="submission" date="2022-07" db="EMBL/GenBank/DDBJ databases">
        <title>Phylogenomic reconstructions and comparative analyses of Kickxellomycotina fungi.</title>
        <authorList>
            <person name="Reynolds N.K."/>
            <person name="Stajich J.E."/>
            <person name="Barry K."/>
            <person name="Grigoriev I.V."/>
            <person name="Crous P."/>
            <person name="Smith M.E."/>
        </authorList>
    </citation>
    <scope>NUCLEOTIDE SEQUENCE</scope>
    <source>
        <strain evidence="14">NBRC 32514</strain>
    </source>
</reference>
<dbReference type="GO" id="GO:0046872">
    <property type="term" value="F:metal ion binding"/>
    <property type="evidence" value="ECO:0007669"/>
    <property type="project" value="UniProtKB-KW"/>
</dbReference>
<keyword evidence="5" id="KW-0819">tRNA processing</keyword>
<comment type="similarity">
    <text evidence="3">Belongs to the RNase Z family.</text>
</comment>
<feature type="compositionally biased region" description="Basic and acidic residues" evidence="11">
    <location>
        <begin position="936"/>
        <end position="945"/>
    </location>
</feature>
<evidence type="ECO:0000256" key="1">
    <source>
        <dbReference type="ARBA" id="ARBA00000402"/>
    </source>
</evidence>
<keyword evidence="9" id="KW-0378">Hydrolase</keyword>
<evidence type="ECO:0000259" key="12">
    <source>
        <dbReference type="Pfam" id="PF12706"/>
    </source>
</evidence>
<evidence type="ECO:0000259" key="13">
    <source>
        <dbReference type="Pfam" id="PF13691"/>
    </source>
</evidence>
<dbReference type="SUPFAM" id="SSF56281">
    <property type="entry name" value="Metallo-hydrolase/oxidoreductase"/>
    <property type="match status" value="2"/>
</dbReference>
<feature type="compositionally biased region" description="Acidic residues" evidence="11">
    <location>
        <begin position="842"/>
        <end position="853"/>
    </location>
</feature>
<keyword evidence="8" id="KW-0255">Endonuclease</keyword>
<protein>
    <recommendedName>
        <fullName evidence="4">ribonuclease Z</fullName>
        <ecNumber evidence="4">3.1.26.11</ecNumber>
    </recommendedName>
</protein>
<comment type="catalytic activity">
    <reaction evidence="1">
        <text>Endonucleolytic cleavage of RNA, removing extra 3' nucleotides from tRNA precursor, generating 3' termini of tRNAs. A 3'-hydroxy group is left at the tRNA terminus and a 5'-phosphoryl group is left at the trailer molecule.</text>
        <dbReference type="EC" id="3.1.26.11"/>
    </reaction>
</comment>
<keyword evidence="6" id="KW-0540">Nuclease</keyword>
<evidence type="ECO:0000313" key="15">
    <source>
        <dbReference type="Proteomes" id="UP001149813"/>
    </source>
</evidence>
<evidence type="ECO:0000256" key="9">
    <source>
        <dbReference type="ARBA" id="ARBA00022801"/>
    </source>
</evidence>
<comment type="cofactor">
    <cofactor evidence="2">
        <name>Zn(2+)</name>
        <dbReference type="ChEBI" id="CHEBI:29105"/>
    </cofactor>
</comment>
<feature type="domain" description="Metallo-beta-lactamase" evidence="12">
    <location>
        <begin position="584"/>
        <end position="787"/>
    </location>
</feature>
<dbReference type="Pfam" id="PF12706">
    <property type="entry name" value="Lactamase_B_2"/>
    <property type="match status" value="1"/>
</dbReference>
<feature type="region of interest" description="Disordered" evidence="11">
    <location>
        <begin position="824"/>
        <end position="853"/>
    </location>
</feature>
<organism evidence="14 15">
    <name type="scientific">Coemansia erecta</name>
    <dbReference type="NCBI Taxonomy" id="147472"/>
    <lineage>
        <taxon>Eukaryota</taxon>
        <taxon>Fungi</taxon>
        <taxon>Fungi incertae sedis</taxon>
        <taxon>Zoopagomycota</taxon>
        <taxon>Kickxellomycotina</taxon>
        <taxon>Kickxellomycetes</taxon>
        <taxon>Kickxellales</taxon>
        <taxon>Kickxellaceae</taxon>
        <taxon>Coemansia</taxon>
    </lineage>
</organism>
<dbReference type="InterPro" id="IPR027794">
    <property type="entry name" value="tRNase_Z_dom"/>
</dbReference>
<accession>A0A9W7Y6A8</accession>
<dbReference type="OrthoDB" id="527344at2759"/>
<evidence type="ECO:0000256" key="7">
    <source>
        <dbReference type="ARBA" id="ARBA00022723"/>
    </source>
</evidence>
<feature type="compositionally biased region" description="Basic residues" evidence="11">
    <location>
        <begin position="958"/>
        <end position="969"/>
    </location>
</feature>